<feature type="transmembrane region" description="Helical" evidence="9">
    <location>
        <begin position="352"/>
        <end position="370"/>
    </location>
</feature>
<evidence type="ECO:0000256" key="6">
    <source>
        <dbReference type="ARBA" id="ARBA00022840"/>
    </source>
</evidence>
<dbReference type="GO" id="GO:0016020">
    <property type="term" value="C:membrane"/>
    <property type="evidence" value="ECO:0007669"/>
    <property type="project" value="UniProtKB-SubCell"/>
</dbReference>
<evidence type="ECO:0000313" key="11">
    <source>
        <dbReference type="EMBL" id="TBU06714.1"/>
    </source>
</evidence>
<dbReference type="VEuPathDB" id="MicrosporidiaDB:CWI37_1448p0010"/>
<protein>
    <recommendedName>
        <fullName evidence="9">ADP,ATP carrier protein</fullName>
    </recommendedName>
</protein>
<sequence length="550" mass="60619">METETSPRDRIDPSNSLPTEAQIEAIARSGTGIWSHFKVAPQERPKFWFMCAIFLIIAYIYSVMRDMKDVLVTERLDPASLSYLKMLFVTPISILVVVLLQKPLSRYGVGPVFNAVVIVFGIYNVVYGLVVIPLQNTLEPSPFLFRDSFGDGKMAVRGLEALLGVLLTLNSYTTTIAYVFAELWGNVVLSLLFLNYSNMNCSYSQSMRFTPCLFIFSNVGLFFSGLTMLGICFVHPYLGYISNRWILRSVFIGAGLLCLFIIYLKNRLERTVLSVPICITEGSGVRKQKAHVSILAGLKELFGSKVLFNTSLIVFLYNLCTNMVEASYKSCMRVCADQKNKAVGIHVMGRQAVMQLVIAMIVIVLLLTPFSTIIQRKGIYSVAVVPPVFALVALVGVFGLAAYNTAASKKSFEWLNTMFAGASAHISAEEFVGLICVSGFKILKYGAFDICKEAISMKISASIRSMFKSVVDGVCGKLGKSGGGLLTTLTNLVLNTNDIRTAAPFSLILVVLFCLAWIKSVGYLSRKYEESVKGNCDIDLDPFVVKKVKG</sequence>
<evidence type="ECO:0000313" key="12">
    <source>
        <dbReference type="Proteomes" id="UP000292282"/>
    </source>
</evidence>
<feature type="transmembrane region" description="Helical" evidence="9">
    <location>
        <begin position="215"/>
        <end position="239"/>
    </location>
</feature>
<keyword evidence="7 9" id="KW-1133">Transmembrane helix</keyword>
<keyword evidence="8 9" id="KW-0472">Membrane</keyword>
<dbReference type="GO" id="GO:0005524">
    <property type="term" value="F:ATP binding"/>
    <property type="evidence" value="ECO:0007669"/>
    <property type="project" value="UniProtKB-KW"/>
</dbReference>
<dbReference type="Pfam" id="PF03219">
    <property type="entry name" value="TLC"/>
    <property type="match status" value="1"/>
</dbReference>
<evidence type="ECO:0000256" key="2">
    <source>
        <dbReference type="ARBA" id="ARBA00007127"/>
    </source>
</evidence>
<reference evidence="12 13" key="1">
    <citation type="submission" date="2017-12" db="EMBL/GenBank/DDBJ databases">
        <authorList>
            <person name="Pombert J.-F."/>
            <person name="Haag K.L."/>
            <person name="Ebert D."/>
        </authorList>
    </citation>
    <scope>NUCLEOTIDE SEQUENCE [LARGE SCALE GENOMIC DNA]</scope>
    <source>
        <strain evidence="10">FI-OER-3-3</strain>
        <strain evidence="11">IL-G-3</strain>
    </source>
</reference>
<comment type="subcellular location">
    <subcellularLocation>
        <location evidence="1 9">Membrane</location>
        <topology evidence="1 9">Multi-pass membrane protein</topology>
    </subcellularLocation>
</comment>
<proteinExistence type="inferred from homology"/>
<feature type="transmembrane region" description="Helical" evidence="9">
    <location>
        <begin position="83"/>
        <end position="100"/>
    </location>
</feature>
<feature type="transmembrane region" description="Helical" evidence="9">
    <location>
        <begin position="47"/>
        <end position="63"/>
    </location>
</feature>
<dbReference type="InterPro" id="IPR004667">
    <property type="entry name" value="ADP_ATP_car_bac_type"/>
</dbReference>
<keyword evidence="6 9" id="KW-0067">ATP-binding</keyword>
<keyword evidence="4 9" id="KW-0812">Transmembrane</keyword>
<dbReference type="AlphaFoldDB" id="A0A4Q9KW61"/>
<evidence type="ECO:0000313" key="10">
    <source>
        <dbReference type="EMBL" id="TBT99142.1"/>
    </source>
</evidence>
<feature type="transmembrane region" description="Helical" evidence="9">
    <location>
        <begin position="245"/>
        <end position="264"/>
    </location>
</feature>
<name>A0A4Q9KW61_9MICR</name>
<dbReference type="STRING" id="1176355.A0A4Q9KW61"/>
<organism evidence="10 13">
    <name type="scientific">Hamiltosporidium tvaerminnensis</name>
    <dbReference type="NCBI Taxonomy" id="1176355"/>
    <lineage>
        <taxon>Eukaryota</taxon>
        <taxon>Fungi</taxon>
        <taxon>Fungi incertae sedis</taxon>
        <taxon>Microsporidia</taxon>
        <taxon>Dubosqiidae</taxon>
        <taxon>Hamiltosporidium</taxon>
    </lineage>
</organism>
<evidence type="ECO:0000256" key="3">
    <source>
        <dbReference type="ARBA" id="ARBA00022448"/>
    </source>
</evidence>
<comment type="similarity">
    <text evidence="2 9">Belongs to the ADP/ATP translocase tlc family.</text>
</comment>
<keyword evidence="12" id="KW-1185">Reference proteome</keyword>
<evidence type="ECO:0000256" key="7">
    <source>
        <dbReference type="ARBA" id="ARBA00022989"/>
    </source>
</evidence>
<dbReference type="Proteomes" id="UP000292362">
    <property type="component" value="Unassembled WGS sequence"/>
</dbReference>
<dbReference type="EMBL" id="PITK01002519">
    <property type="protein sequence ID" value="TBU06714.1"/>
    <property type="molecule type" value="Genomic_DNA"/>
</dbReference>
<evidence type="ECO:0000256" key="9">
    <source>
        <dbReference type="RuleBase" id="RU363121"/>
    </source>
</evidence>
<dbReference type="VEuPathDB" id="MicrosporidiaDB:CWI38_2519p0010"/>
<evidence type="ECO:0000313" key="13">
    <source>
        <dbReference type="Proteomes" id="UP000292362"/>
    </source>
</evidence>
<keyword evidence="5 9" id="KW-0547">Nucleotide-binding</keyword>
<accession>A0A4Q9KW61</accession>
<evidence type="ECO:0000256" key="5">
    <source>
        <dbReference type="ARBA" id="ARBA00022741"/>
    </source>
</evidence>
<comment type="caution">
    <text evidence="10">The sequence shown here is derived from an EMBL/GenBank/DDBJ whole genome shotgun (WGS) entry which is preliminary data.</text>
</comment>
<dbReference type="PANTHER" id="PTHR31187">
    <property type="match status" value="1"/>
</dbReference>
<feature type="transmembrane region" description="Helical" evidence="9">
    <location>
        <begin position="112"/>
        <end position="134"/>
    </location>
</feature>
<dbReference type="Proteomes" id="UP000292282">
    <property type="component" value="Unassembled WGS sequence"/>
</dbReference>
<keyword evidence="3 9" id="KW-0813">Transport</keyword>
<gene>
    <name evidence="10" type="ORF">CWI37_1448p0010</name>
    <name evidence="11" type="ORF">CWI38_2519p0010</name>
</gene>
<feature type="transmembrane region" description="Helical" evidence="9">
    <location>
        <begin position="175"/>
        <end position="194"/>
    </location>
</feature>
<dbReference type="OrthoDB" id="2190844at2759"/>
<feature type="transmembrane region" description="Helical" evidence="9">
    <location>
        <begin position="499"/>
        <end position="518"/>
    </location>
</feature>
<dbReference type="EMBL" id="PITJ01001448">
    <property type="protein sequence ID" value="TBT99142.1"/>
    <property type="molecule type" value="Genomic_DNA"/>
</dbReference>
<evidence type="ECO:0000256" key="8">
    <source>
        <dbReference type="ARBA" id="ARBA00023136"/>
    </source>
</evidence>
<dbReference type="GO" id="GO:0005471">
    <property type="term" value="F:ATP:ADP antiporter activity"/>
    <property type="evidence" value="ECO:0007669"/>
    <property type="project" value="InterPro"/>
</dbReference>
<evidence type="ECO:0000256" key="1">
    <source>
        <dbReference type="ARBA" id="ARBA00004141"/>
    </source>
</evidence>
<dbReference type="PANTHER" id="PTHR31187:SF1">
    <property type="entry name" value="ADP,ATP CARRIER PROTEIN 1"/>
    <property type="match status" value="1"/>
</dbReference>
<evidence type="ECO:0000256" key="4">
    <source>
        <dbReference type="ARBA" id="ARBA00022692"/>
    </source>
</evidence>
<feature type="transmembrane region" description="Helical" evidence="9">
    <location>
        <begin position="382"/>
        <end position="403"/>
    </location>
</feature>